<dbReference type="Pfam" id="PF06938">
    <property type="entry name" value="DUF1285_N"/>
    <property type="match status" value="1"/>
</dbReference>
<protein>
    <submittedName>
        <fullName evidence="3">DUF1285 domain-containing protein</fullName>
    </submittedName>
</protein>
<reference evidence="3 4" key="1">
    <citation type="submission" date="2023-04" db="EMBL/GenBank/DDBJ databases">
        <title>A long-awaited taxogenomic arrangement of the family Halomonadaceae.</title>
        <authorList>
            <person name="De La Haba R."/>
            <person name="Chuvochina M."/>
            <person name="Wittouck S."/>
            <person name="Arahal D.R."/>
            <person name="Sanchez-Porro C."/>
            <person name="Hugenholtz P."/>
            <person name="Ventosa A."/>
        </authorList>
    </citation>
    <scope>NUCLEOTIDE SEQUENCE [LARGE SCALE GENOMIC DNA]</scope>
    <source>
        <strain evidence="3 4">DSM 22428</strain>
    </source>
</reference>
<sequence>MLQRIIAHLDGHPPDSIPPLMAWDPPFCGDMPLEIDHDGQWWHEGALITRERLRRLLATLMRREDDGHYYLVTPAEKLRIKVEDTPFVIIDVEPIEAGWVLISDVGDRIPLDGEHPLRLDGDDTPPRVDVRFGLTARLHRNVFYRWVESGDTRESDGVLEVGVESQGHWHVLGRMTSAS</sequence>
<dbReference type="RefSeq" id="WP_251589708.1">
    <property type="nucleotide sequence ID" value="NZ_JAMLJI010000001.1"/>
</dbReference>
<organism evidence="3 4">
    <name type="scientific">Larsenimonas suaedae</name>
    <dbReference type="NCBI Taxonomy" id="1851019"/>
    <lineage>
        <taxon>Bacteria</taxon>
        <taxon>Pseudomonadati</taxon>
        <taxon>Pseudomonadota</taxon>
        <taxon>Gammaproteobacteria</taxon>
        <taxon>Oceanospirillales</taxon>
        <taxon>Halomonadaceae</taxon>
        <taxon>Larsenimonas</taxon>
    </lineage>
</organism>
<proteinExistence type="predicted"/>
<dbReference type="Gene3D" id="2.30.270.10">
    <property type="entry name" value="duf1285 protein"/>
    <property type="match status" value="1"/>
</dbReference>
<name>A0ABU1GVI8_9GAMM</name>
<keyword evidence="4" id="KW-1185">Reference proteome</keyword>
<dbReference type="Gene3D" id="3.10.540.10">
    <property type="entry name" value="duf1285 like domain"/>
    <property type="match status" value="1"/>
</dbReference>
<dbReference type="Proteomes" id="UP001269375">
    <property type="component" value="Unassembled WGS sequence"/>
</dbReference>
<feature type="domain" description="DUF1285" evidence="2">
    <location>
        <begin position="86"/>
        <end position="172"/>
    </location>
</feature>
<dbReference type="PIRSF" id="PIRSF029557">
    <property type="entry name" value="UCP029557"/>
    <property type="match status" value="1"/>
</dbReference>
<dbReference type="EMBL" id="JARWAO010000003">
    <property type="protein sequence ID" value="MDR5895840.1"/>
    <property type="molecule type" value="Genomic_DNA"/>
</dbReference>
<evidence type="ECO:0000259" key="2">
    <source>
        <dbReference type="Pfam" id="PF21028"/>
    </source>
</evidence>
<dbReference type="Pfam" id="PF21028">
    <property type="entry name" value="DUF1285_C"/>
    <property type="match status" value="1"/>
</dbReference>
<accession>A0ABU1GVI8</accession>
<gene>
    <name evidence="3" type="ORF">QC825_07120</name>
</gene>
<dbReference type="InterPro" id="IPR048342">
    <property type="entry name" value="DUF1285_C"/>
</dbReference>
<dbReference type="InterPro" id="IPR010707">
    <property type="entry name" value="DUF1285"/>
</dbReference>
<dbReference type="InterPro" id="IPR048341">
    <property type="entry name" value="DUF1285_N"/>
</dbReference>
<feature type="domain" description="DUF1285" evidence="1">
    <location>
        <begin position="18"/>
        <end position="85"/>
    </location>
</feature>
<evidence type="ECO:0000259" key="1">
    <source>
        <dbReference type="Pfam" id="PF06938"/>
    </source>
</evidence>
<evidence type="ECO:0000313" key="3">
    <source>
        <dbReference type="EMBL" id="MDR5895840.1"/>
    </source>
</evidence>
<evidence type="ECO:0000313" key="4">
    <source>
        <dbReference type="Proteomes" id="UP001269375"/>
    </source>
</evidence>
<dbReference type="InterPro" id="IPR023361">
    <property type="entry name" value="DUF1285_beta_roll_sf"/>
</dbReference>
<comment type="caution">
    <text evidence="3">The sequence shown here is derived from an EMBL/GenBank/DDBJ whole genome shotgun (WGS) entry which is preliminary data.</text>
</comment>